<accession>A0A2C5WIL3</accession>
<evidence type="ECO:0000313" key="3">
    <source>
        <dbReference type="Proteomes" id="UP000222460"/>
    </source>
</evidence>
<comment type="caution">
    <text evidence="2">The sequence shown here is derived from an EMBL/GenBank/DDBJ whole genome shotgun (WGS) entry which is preliminary data.</text>
</comment>
<sequence length="137" mass="15781">MGEPRIIGGETMTPRFRAYDSGSLCRMYRPEEVMVCDDNIWVIDEDSWDNEWLSNNDLNLMQSTGFRDKNGKEIFEGDIIDSTDGFLTGVVEFREALGMFVSNLVEYNNFERLCNVASSRKIIGNIWEHPELAEVKQ</sequence>
<dbReference type="InterPro" id="IPR023385">
    <property type="entry name" value="YopX-like_C"/>
</dbReference>
<protein>
    <recommendedName>
        <fullName evidence="1">YopX protein domain-containing protein</fullName>
    </recommendedName>
</protein>
<dbReference type="SUPFAM" id="SSF159006">
    <property type="entry name" value="YopX-like"/>
    <property type="match status" value="1"/>
</dbReference>
<proteinExistence type="predicted"/>
<gene>
    <name evidence="2" type="ORF">CRX57_00110</name>
</gene>
<organism evidence="2 3">
    <name type="scientific">Pseudomonas putida</name>
    <name type="common">Arthrobacter siderocapsulatus</name>
    <dbReference type="NCBI Taxonomy" id="303"/>
    <lineage>
        <taxon>Bacteria</taxon>
        <taxon>Pseudomonadati</taxon>
        <taxon>Pseudomonadota</taxon>
        <taxon>Gammaproteobacteria</taxon>
        <taxon>Pseudomonadales</taxon>
        <taxon>Pseudomonadaceae</taxon>
        <taxon>Pseudomonas</taxon>
    </lineage>
</organism>
<reference evidence="3" key="1">
    <citation type="submission" date="2017-10" db="EMBL/GenBank/DDBJ databases">
        <title>FDA dAtabase for Regulatory Grade micrObial Sequences (FDA-ARGOS): Supporting development and validation of Infectious Disease Dx tests.</title>
        <authorList>
            <person name="Goldberg B."/>
            <person name="Campos J."/>
            <person name="Tallon L."/>
            <person name="Sadzewicz L."/>
            <person name="Ott S."/>
            <person name="Zhao X."/>
            <person name="Nagaraj S."/>
            <person name="Vavikolanu K."/>
            <person name="Aluvathingal J."/>
            <person name="Nadendla S."/>
            <person name="Geyer C."/>
            <person name="Sichtig H."/>
        </authorList>
    </citation>
    <scope>NUCLEOTIDE SEQUENCE [LARGE SCALE GENOMIC DNA]</scope>
    <source>
        <strain evidence="3">FDAARGOS_376</strain>
    </source>
</reference>
<dbReference type="InterPro" id="IPR019096">
    <property type="entry name" value="YopX_protein"/>
</dbReference>
<dbReference type="AlphaFoldDB" id="A0A2C5WIL3"/>
<dbReference type="Proteomes" id="UP000222460">
    <property type="component" value="Unassembled WGS sequence"/>
</dbReference>
<dbReference type="Gene3D" id="2.30.30.290">
    <property type="entry name" value="YopX-like domains"/>
    <property type="match status" value="1"/>
</dbReference>
<evidence type="ECO:0000259" key="1">
    <source>
        <dbReference type="Pfam" id="PF09643"/>
    </source>
</evidence>
<feature type="domain" description="YopX protein" evidence="1">
    <location>
        <begin position="40"/>
        <end position="132"/>
    </location>
</feature>
<dbReference type="EMBL" id="PDKZ01000001">
    <property type="protein sequence ID" value="PHH44301.1"/>
    <property type="molecule type" value="Genomic_DNA"/>
</dbReference>
<dbReference type="Pfam" id="PF09643">
    <property type="entry name" value="YopX"/>
    <property type="match status" value="1"/>
</dbReference>
<name>A0A2C5WIL3_PSEPU</name>
<evidence type="ECO:0000313" key="2">
    <source>
        <dbReference type="EMBL" id="PHH44301.1"/>
    </source>
</evidence>